<dbReference type="EMBL" id="SEWF01000051">
    <property type="protein sequence ID" value="RYU93219.1"/>
    <property type="molecule type" value="Genomic_DNA"/>
</dbReference>
<evidence type="ECO:0000256" key="1">
    <source>
        <dbReference type="ARBA" id="ARBA00009353"/>
    </source>
</evidence>
<dbReference type="AlphaFoldDB" id="A0A4Q5LUP1"/>
<name>A0A4Q5LUP1_9BACT</name>
<dbReference type="OrthoDB" id="9801773at2"/>
<feature type="domain" description="DUF1731" evidence="3">
    <location>
        <begin position="248"/>
        <end position="296"/>
    </location>
</feature>
<evidence type="ECO:0000313" key="4">
    <source>
        <dbReference type="EMBL" id="RYU93219.1"/>
    </source>
</evidence>
<gene>
    <name evidence="4" type="ORF">EWM59_23060</name>
</gene>
<proteinExistence type="inferred from homology"/>
<dbReference type="InterPro" id="IPR010099">
    <property type="entry name" value="SDR39U1"/>
</dbReference>
<dbReference type="Proteomes" id="UP000293162">
    <property type="component" value="Unassembled WGS sequence"/>
</dbReference>
<dbReference type="InterPro" id="IPR001509">
    <property type="entry name" value="Epimerase_deHydtase"/>
</dbReference>
<accession>A0A4Q5LUP1</accession>
<evidence type="ECO:0000259" key="3">
    <source>
        <dbReference type="Pfam" id="PF08338"/>
    </source>
</evidence>
<dbReference type="InterPro" id="IPR036291">
    <property type="entry name" value="NAD(P)-bd_dom_sf"/>
</dbReference>
<dbReference type="NCBIfam" id="TIGR01777">
    <property type="entry name" value="yfcH"/>
    <property type="match status" value="1"/>
</dbReference>
<dbReference type="Pfam" id="PF08338">
    <property type="entry name" value="DUF1731"/>
    <property type="match status" value="1"/>
</dbReference>
<dbReference type="SUPFAM" id="SSF51735">
    <property type="entry name" value="NAD(P)-binding Rossmann-fold domains"/>
    <property type="match status" value="1"/>
</dbReference>
<feature type="domain" description="NAD-dependent epimerase/dehydratase" evidence="2">
    <location>
        <begin position="3"/>
        <end position="220"/>
    </location>
</feature>
<sequence length="297" mass="33762">MKIVIAGGTGFLGKALQKYFSEKNNEVFILTRNPKQPDEIYWDAVYLGEWTEILEQADVLINLTGKCVDCRYTDENRKAILESRVKSTEVLQKAINLCKNPPDVWLNSSSATIYVHAETQLMDEDNGVIGDDFSMNICKNWEQAFFADNSVPIRKVALRTSIVLGNEGGGFPKMKMISRLGLGGKQGNGQQMMSWIHEKDFCRAVEFIIEHQELTKKVNITTPNPLKNEDFMKHLRQSIGMPIGINSPVFLLEMASLFIRTETELLLKSRNVYPKRLLENGFKFEFPTINQAFADLN</sequence>
<dbReference type="CDD" id="cd05242">
    <property type="entry name" value="SDR_a8"/>
    <property type="match status" value="1"/>
</dbReference>
<comment type="similarity">
    <text evidence="1">Belongs to the NAD(P)-dependent epimerase/dehydratase family. SDR39U1 subfamily.</text>
</comment>
<dbReference type="InterPro" id="IPR013549">
    <property type="entry name" value="DUF1731"/>
</dbReference>
<dbReference type="Pfam" id="PF01370">
    <property type="entry name" value="Epimerase"/>
    <property type="match status" value="1"/>
</dbReference>
<dbReference type="RefSeq" id="WP_130023616.1">
    <property type="nucleotide sequence ID" value="NZ_SEWF01000051.1"/>
</dbReference>
<protein>
    <submittedName>
        <fullName evidence="4">TIGR01777 family protein</fullName>
    </submittedName>
</protein>
<reference evidence="4 5" key="1">
    <citation type="submission" date="2019-02" db="EMBL/GenBank/DDBJ databases">
        <title>Bacterial novel species Emticicia sp. 17J42-9 isolated from soil.</title>
        <authorList>
            <person name="Jung H.-Y."/>
        </authorList>
    </citation>
    <scope>NUCLEOTIDE SEQUENCE [LARGE SCALE GENOMIC DNA]</scope>
    <source>
        <strain evidence="4 5">17J42-9</strain>
    </source>
</reference>
<dbReference type="PANTHER" id="PTHR11092">
    <property type="entry name" value="SUGAR NUCLEOTIDE EPIMERASE RELATED"/>
    <property type="match status" value="1"/>
</dbReference>
<dbReference type="PANTHER" id="PTHR11092:SF0">
    <property type="entry name" value="EPIMERASE FAMILY PROTEIN SDR39U1"/>
    <property type="match status" value="1"/>
</dbReference>
<evidence type="ECO:0000313" key="5">
    <source>
        <dbReference type="Proteomes" id="UP000293162"/>
    </source>
</evidence>
<organism evidence="4 5">
    <name type="scientific">Emticicia agri</name>
    <dbReference type="NCBI Taxonomy" id="2492393"/>
    <lineage>
        <taxon>Bacteria</taxon>
        <taxon>Pseudomonadati</taxon>
        <taxon>Bacteroidota</taxon>
        <taxon>Cytophagia</taxon>
        <taxon>Cytophagales</taxon>
        <taxon>Leadbetterellaceae</taxon>
        <taxon>Emticicia</taxon>
    </lineage>
</organism>
<comment type="caution">
    <text evidence="4">The sequence shown here is derived from an EMBL/GenBank/DDBJ whole genome shotgun (WGS) entry which is preliminary data.</text>
</comment>
<evidence type="ECO:0000259" key="2">
    <source>
        <dbReference type="Pfam" id="PF01370"/>
    </source>
</evidence>
<keyword evidence="5" id="KW-1185">Reference proteome</keyword>
<dbReference type="Gene3D" id="3.40.50.720">
    <property type="entry name" value="NAD(P)-binding Rossmann-like Domain"/>
    <property type="match status" value="1"/>
</dbReference>